<feature type="transmembrane region" description="Helical" evidence="3">
    <location>
        <begin position="114"/>
        <end position="133"/>
    </location>
</feature>
<feature type="transmembrane region" description="Helical" evidence="3">
    <location>
        <begin position="91"/>
        <end position="108"/>
    </location>
</feature>
<dbReference type="Proteomes" id="UP000309667">
    <property type="component" value="Unassembled WGS sequence"/>
</dbReference>
<keyword evidence="3" id="KW-1133">Transmembrane helix</keyword>
<dbReference type="CDD" id="cd01949">
    <property type="entry name" value="GGDEF"/>
    <property type="match status" value="1"/>
</dbReference>
<dbReference type="EMBL" id="STGT01000001">
    <property type="protein sequence ID" value="THV16440.1"/>
    <property type="molecule type" value="Genomic_DNA"/>
</dbReference>
<feature type="transmembrane region" description="Helical" evidence="3">
    <location>
        <begin position="186"/>
        <end position="210"/>
    </location>
</feature>
<dbReference type="Gene3D" id="3.30.70.270">
    <property type="match status" value="1"/>
</dbReference>
<dbReference type="PANTHER" id="PTHR45138">
    <property type="entry name" value="REGULATORY COMPONENTS OF SENSORY TRANSDUCTION SYSTEM"/>
    <property type="match status" value="1"/>
</dbReference>
<dbReference type="InterPro" id="IPR000160">
    <property type="entry name" value="GGDEF_dom"/>
</dbReference>
<sequence>MGSSSIIVYIPPVLFGLVALTFLVLRQQRIVTNWQWGAGFAQTALGFSLSTFPIEPTFDAFTSGMIFIGAAYCYSSAVFDHFQARSYDRERHWFVGAYTLLLVYFVFGLQSLRYQLFLTDIAFACLIGMALVSAFSKARRNADKWLVASIALVVVDTVARAGYFFFHTDGSDSFSDFVDSAYNLAVHVTTITICMTFPFSALVASGVAALERHREAAERDPLTSLFNRRGFEAALGGDGASDGAVLVCDIDHFKQINDTLGHAVGDAVIAAVADMLRQVSGDDAVTARFGGEEFVVFLPRRQLPEALASGERMRQTVCEKDWRFFGLTRTVTVSIDLVREGESDPHAAIARADRALYAAKAAGRNRVFQAGHEADANLSELASA</sequence>
<dbReference type="InterPro" id="IPR029787">
    <property type="entry name" value="Nucleotide_cyclase"/>
</dbReference>
<dbReference type="NCBIfam" id="TIGR00254">
    <property type="entry name" value="GGDEF"/>
    <property type="match status" value="1"/>
</dbReference>
<comment type="caution">
    <text evidence="5">The sequence shown here is derived from an EMBL/GenBank/DDBJ whole genome shotgun (WGS) entry which is preliminary data.</text>
</comment>
<name>A0ABY2QXW3_9HYPH</name>
<evidence type="ECO:0000256" key="1">
    <source>
        <dbReference type="ARBA" id="ARBA00012528"/>
    </source>
</evidence>
<protein>
    <recommendedName>
        <fullName evidence="1">diguanylate cyclase</fullName>
        <ecNumber evidence="1">2.7.7.65</ecNumber>
    </recommendedName>
</protein>
<dbReference type="RefSeq" id="WP_136556068.1">
    <property type="nucleotide sequence ID" value="NZ_STGT01000001.1"/>
</dbReference>
<feature type="domain" description="GGDEF" evidence="4">
    <location>
        <begin position="241"/>
        <end position="372"/>
    </location>
</feature>
<dbReference type="SMART" id="SM00267">
    <property type="entry name" value="GGDEF"/>
    <property type="match status" value="1"/>
</dbReference>
<dbReference type="InterPro" id="IPR050469">
    <property type="entry name" value="Diguanylate_Cyclase"/>
</dbReference>
<accession>A0ABY2QXW3</accession>
<gene>
    <name evidence="5" type="ORF">E9677_00065</name>
</gene>
<reference evidence="5 6" key="1">
    <citation type="submission" date="2019-04" db="EMBL/GenBank/DDBJ databases">
        <title>Genome sequence of strain 7209-2.</title>
        <authorList>
            <person name="Gao J."/>
            <person name="Sun J."/>
        </authorList>
    </citation>
    <scope>NUCLEOTIDE SEQUENCE [LARGE SCALE GENOMIC DNA]</scope>
    <source>
        <strain evidence="5 6">7209-2</strain>
    </source>
</reference>
<feature type="transmembrane region" description="Helical" evidence="3">
    <location>
        <begin position="60"/>
        <end position="79"/>
    </location>
</feature>
<comment type="catalytic activity">
    <reaction evidence="2">
        <text>2 GTP = 3',3'-c-di-GMP + 2 diphosphate</text>
        <dbReference type="Rhea" id="RHEA:24898"/>
        <dbReference type="ChEBI" id="CHEBI:33019"/>
        <dbReference type="ChEBI" id="CHEBI:37565"/>
        <dbReference type="ChEBI" id="CHEBI:58805"/>
        <dbReference type="EC" id="2.7.7.65"/>
    </reaction>
</comment>
<organism evidence="5 6">
    <name type="scientific">Rhizobium rhizophilum</name>
    <dbReference type="NCBI Taxonomy" id="1850373"/>
    <lineage>
        <taxon>Bacteria</taxon>
        <taxon>Pseudomonadati</taxon>
        <taxon>Pseudomonadota</taxon>
        <taxon>Alphaproteobacteria</taxon>
        <taxon>Hyphomicrobiales</taxon>
        <taxon>Rhizobiaceae</taxon>
        <taxon>Rhizobium/Agrobacterium group</taxon>
        <taxon>Rhizobium</taxon>
    </lineage>
</organism>
<dbReference type="PANTHER" id="PTHR45138:SF9">
    <property type="entry name" value="DIGUANYLATE CYCLASE DGCM-RELATED"/>
    <property type="match status" value="1"/>
</dbReference>
<dbReference type="InterPro" id="IPR043128">
    <property type="entry name" value="Rev_trsase/Diguanyl_cyclase"/>
</dbReference>
<evidence type="ECO:0000313" key="6">
    <source>
        <dbReference type="Proteomes" id="UP000309667"/>
    </source>
</evidence>
<dbReference type="SUPFAM" id="SSF55073">
    <property type="entry name" value="Nucleotide cyclase"/>
    <property type="match status" value="1"/>
</dbReference>
<dbReference type="PROSITE" id="PS50887">
    <property type="entry name" value="GGDEF"/>
    <property type="match status" value="1"/>
</dbReference>
<evidence type="ECO:0000256" key="2">
    <source>
        <dbReference type="ARBA" id="ARBA00034247"/>
    </source>
</evidence>
<dbReference type="EC" id="2.7.7.65" evidence="1"/>
<keyword evidence="6" id="KW-1185">Reference proteome</keyword>
<keyword evidence="3" id="KW-0812">Transmembrane</keyword>
<keyword evidence="3" id="KW-0472">Membrane</keyword>
<feature type="transmembrane region" description="Helical" evidence="3">
    <location>
        <begin position="6"/>
        <end position="25"/>
    </location>
</feature>
<feature type="transmembrane region" description="Helical" evidence="3">
    <location>
        <begin position="145"/>
        <end position="166"/>
    </location>
</feature>
<proteinExistence type="predicted"/>
<evidence type="ECO:0000259" key="4">
    <source>
        <dbReference type="PROSITE" id="PS50887"/>
    </source>
</evidence>
<dbReference type="Pfam" id="PF00990">
    <property type="entry name" value="GGDEF"/>
    <property type="match status" value="1"/>
</dbReference>
<evidence type="ECO:0000313" key="5">
    <source>
        <dbReference type="EMBL" id="THV16440.1"/>
    </source>
</evidence>
<evidence type="ECO:0000256" key="3">
    <source>
        <dbReference type="SAM" id="Phobius"/>
    </source>
</evidence>
<feature type="transmembrane region" description="Helical" evidence="3">
    <location>
        <begin position="37"/>
        <end position="54"/>
    </location>
</feature>